<evidence type="ECO:0008006" key="2">
    <source>
        <dbReference type="Google" id="ProtNLM"/>
    </source>
</evidence>
<dbReference type="AlphaFoldDB" id="A0A6C0BMG7"/>
<organism evidence="1">
    <name type="scientific">viral metagenome</name>
    <dbReference type="NCBI Taxonomy" id="1070528"/>
    <lineage>
        <taxon>unclassified sequences</taxon>
        <taxon>metagenomes</taxon>
        <taxon>organismal metagenomes</taxon>
    </lineage>
</organism>
<dbReference type="Gene3D" id="2.20.25.10">
    <property type="match status" value="1"/>
</dbReference>
<accession>A0A6C0BMG7</accession>
<sequence>MTIFTAKFDCVIEKSVGWWYTQGHKPNMVKFCEMCGNLFSHKIDEQMKFIYHCDFCGHENQEVTEKCIVVNELNRNAHDSQLNPNMIHDHALPRTKQIPCPTCHRNTEIIIFQYNPEMLNVGYMCTECKTYWKN</sequence>
<dbReference type="EMBL" id="MN739179">
    <property type="protein sequence ID" value="QHS92483.1"/>
    <property type="molecule type" value="Genomic_DNA"/>
</dbReference>
<reference evidence="1" key="1">
    <citation type="journal article" date="2020" name="Nature">
        <title>Giant virus diversity and host interactions through global metagenomics.</title>
        <authorList>
            <person name="Schulz F."/>
            <person name="Roux S."/>
            <person name="Paez-Espino D."/>
            <person name="Jungbluth S."/>
            <person name="Walsh D.A."/>
            <person name="Denef V.J."/>
            <person name="McMahon K.D."/>
            <person name="Konstantinidis K.T."/>
            <person name="Eloe-Fadrosh E.A."/>
            <person name="Kyrpides N.C."/>
            <person name="Woyke T."/>
        </authorList>
    </citation>
    <scope>NUCLEOTIDE SEQUENCE</scope>
    <source>
        <strain evidence="1">GVMAG-M-3300014204-73</strain>
    </source>
</reference>
<dbReference type="SUPFAM" id="SSF57783">
    <property type="entry name" value="Zinc beta-ribbon"/>
    <property type="match status" value="1"/>
</dbReference>
<name>A0A6C0BMG7_9ZZZZ</name>
<protein>
    <recommendedName>
        <fullName evidence="2">DNA-directed RNA polymerase M/15kDa subunit domain-containing protein</fullName>
    </recommendedName>
</protein>
<proteinExistence type="predicted"/>
<evidence type="ECO:0000313" key="1">
    <source>
        <dbReference type="EMBL" id="QHS92483.1"/>
    </source>
</evidence>